<dbReference type="PANTHER" id="PTHR47258:SF3">
    <property type="entry name" value="F21J9.24-RELATED"/>
    <property type="match status" value="1"/>
</dbReference>
<reference evidence="4" key="2">
    <citation type="submission" date="2021-01" db="EMBL/GenBank/DDBJ databases">
        <authorList>
            <person name="Lovell J.T."/>
            <person name="Bentley N."/>
            <person name="Bhattarai G."/>
            <person name="Jenkins J.W."/>
            <person name="Sreedasyam A."/>
            <person name="Alarcon Y."/>
            <person name="Bock C."/>
            <person name="Boston L."/>
            <person name="Carlson J."/>
            <person name="Cervantes K."/>
            <person name="Clermont K."/>
            <person name="Krom N."/>
            <person name="Kubenka K."/>
            <person name="Mamidi S."/>
            <person name="Mattison C."/>
            <person name="Monteros M."/>
            <person name="Pisani C."/>
            <person name="Plott C."/>
            <person name="Rajasekar S."/>
            <person name="Rhein H.S."/>
            <person name="Rohla C."/>
            <person name="Song M."/>
            <person name="Hilaire R.S."/>
            <person name="Shu S."/>
            <person name="Wells L."/>
            <person name="Wang X."/>
            <person name="Webber J."/>
            <person name="Heerema R.J."/>
            <person name="Klein P."/>
            <person name="Conner P."/>
            <person name="Grauke L."/>
            <person name="Grimwood J."/>
            <person name="Schmutz J."/>
            <person name="Randall J.J."/>
        </authorList>
    </citation>
    <scope>NUCLEOTIDE SEQUENCE</scope>
    <source>
        <tissue evidence="4">Leaf</tissue>
    </source>
</reference>
<evidence type="ECO:0000313" key="3">
    <source>
        <dbReference type="EMBL" id="KAG6650794.1"/>
    </source>
</evidence>
<dbReference type="Proteomes" id="UP000811246">
    <property type="component" value="Chromosome 6"/>
</dbReference>
<accession>A0A8T1Q8W1</accession>
<dbReference type="InterPro" id="IPR044249">
    <property type="entry name" value="XERICO-like"/>
</dbReference>
<keyword evidence="5" id="KW-1185">Reference proteome</keyword>
<dbReference type="CDD" id="cd16448">
    <property type="entry name" value="RING-H2"/>
    <property type="match status" value="1"/>
</dbReference>
<dbReference type="EMBL" id="CM031814">
    <property type="protein sequence ID" value="KAG6650794.1"/>
    <property type="molecule type" value="Genomic_DNA"/>
</dbReference>
<dbReference type="EMBL" id="CM031830">
    <property type="protein sequence ID" value="KAG6708168.1"/>
    <property type="molecule type" value="Genomic_DNA"/>
</dbReference>
<protein>
    <recommendedName>
        <fullName evidence="2">RING-type domain-containing protein</fullName>
    </recommendedName>
</protein>
<dbReference type="Proteomes" id="UP000811609">
    <property type="component" value="Chromosome 6"/>
</dbReference>
<dbReference type="InterPro" id="IPR001841">
    <property type="entry name" value="Znf_RING"/>
</dbReference>
<dbReference type="Pfam" id="PF13639">
    <property type="entry name" value="zf-RING_2"/>
    <property type="match status" value="1"/>
</dbReference>
<evidence type="ECO:0000313" key="5">
    <source>
        <dbReference type="Proteomes" id="UP000811609"/>
    </source>
</evidence>
<comment type="caution">
    <text evidence="3">The sequence shown here is derived from an EMBL/GenBank/DDBJ whole genome shotgun (WGS) entry which is preliminary data.</text>
</comment>
<evidence type="ECO:0000256" key="1">
    <source>
        <dbReference type="SAM" id="MobiDB-lite"/>
    </source>
</evidence>
<reference evidence="3" key="1">
    <citation type="submission" date="2020-12" db="EMBL/GenBank/DDBJ databases">
        <title>WGS assembly of Carya illinoinensis cv. Pawnee.</title>
        <authorList>
            <person name="Platts A."/>
            <person name="Shu S."/>
            <person name="Wright S."/>
            <person name="Barry K."/>
            <person name="Edger P."/>
            <person name="Pires J.C."/>
            <person name="Schmutz J."/>
        </authorList>
    </citation>
    <scope>NUCLEOTIDE SEQUENCE</scope>
    <source>
        <tissue evidence="3">Leaf</tissue>
    </source>
</reference>
<evidence type="ECO:0000313" key="4">
    <source>
        <dbReference type="EMBL" id="KAG6708168.1"/>
    </source>
</evidence>
<organism evidence="3 5">
    <name type="scientific">Carya illinoinensis</name>
    <name type="common">Pecan</name>
    <dbReference type="NCBI Taxonomy" id="32201"/>
    <lineage>
        <taxon>Eukaryota</taxon>
        <taxon>Viridiplantae</taxon>
        <taxon>Streptophyta</taxon>
        <taxon>Embryophyta</taxon>
        <taxon>Tracheophyta</taxon>
        <taxon>Spermatophyta</taxon>
        <taxon>Magnoliopsida</taxon>
        <taxon>eudicotyledons</taxon>
        <taxon>Gunneridae</taxon>
        <taxon>Pentapetalae</taxon>
        <taxon>rosids</taxon>
        <taxon>fabids</taxon>
        <taxon>Fagales</taxon>
        <taxon>Juglandaceae</taxon>
        <taxon>Carya</taxon>
    </lineage>
</organism>
<sequence length="100" mass="11187">MVKSVLQVVGATGNPENVEEAGDPENIARDQRRVSTTRFKSLCHNCNIAGVGASTIGSIISMECCEVSELSCKHFFHKDCLEKWFENRHINNCPLYRSLD</sequence>
<name>A0A8T1Q8W1_CARIL</name>
<feature type="domain" description="RING-type" evidence="2">
    <location>
        <begin position="65"/>
        <end position="95"/>
    </location>
</feature>
<gene>
    <name evidence="3" type="ORF">CIPAW_06G067000</name>
    <name evidence="4" type="ORF">I3842_06G067100</name>
</gene>
<evidence type="ECO:0000259" key="2">
    <source>
        <dbReference type="Pfam" id="PF13639"/>
    </source>
</evidence>
<dbReference type="PANTHER" id="PTHR47258">
    <property type="match status" value="1"/>
</dbReference>
<dbReference type="AlphaFoldDB" id="A0A8T1Q8W1"/>
<feature type="region of interest" description="Disordered" evidence="1">
    <location>
        <begin position="9"/>
        <end position="29"/>
    </location>
</feature>
<proteinExistence type="predicted"/>